<keyword evidence="10" id="KW-0511">Multifunctional enzyme</keyword>
<gene>
    <name evidence="17" type="ORF">SAMN05216225_1001312</name>
</gene>
<proteinExistence type="inferred from homology"/>
<dbReference type="GO" id="GO:0008360">
    <property type="term" value="P:regulation of cell shape"/>
    <property type="evidence" value="ECO:0007669"/>
    <property type="project" value="UniProtKB-KW"/>
</dbReference>
<dbReference type="RefSeq" id="WP_072887290.1">
    <property type="nucleotide sequence ID" value="NZ_FQVW01000001.1"/>
</dbReference>
<dbReference type="PROSITE" id="PS50853">
    <property type="entry name" value="FN3"/>
    <property type="match status" value="1"/>
</dbReference>
<feature type="compositionally biased region" description="Polar residues" evidence="14">
    <location>
        <begin position="752"/>
        <end position="761"/>
    </location>
</feature>
<organism evidence="17 18">
    <name type="scientific">Ornithinibacillus halophilus</name>
    <dbReference type="NCBI Taxonomy" id="930117"/>
    <lineage>
        <taxon>Bacteria</taxon>
        <taxon>Bacillati</taxon>
        <taxon>Bacillota</taxon>
        <taxon>Bacilli</taxon>
        <taxon>Bacillales</taxon>
        <taxon>Bacillaceae</taxon>
        <taxon>Ornithinibacillus</taxon>
    </lineage>
</organism>
<dbReference type="InterPro" id="IPR012338">
    <property type="entry name" value="Beta-lactam/transpept-like"/>
</dbReference>
<dbReference type="AlphaFoldDB" id="A0A1M5CMH5"/>
<evidence type="ECO:0000256" key="1">
    <source>
        <dbReference type="ARBA" id="ARBA00007090"/>
    </source>
</evidence>
<dbReference type="SUPFAM" id="SSF56601">
    <property type="entry name" value="beta-lactamase/transpeptidase-like"/>
    <property type="match status" value="1"/>
</dbReference>
<evidence type="ECO:0000256" key="8">
    <source>
        <dbReference type="ARBA" id="ARBA00022960"/>
    </source>
</evidence>
<evidence type="ECO:0000256" key="14">
    <source>
        <dbReference type="SAM" id="MobiDB-lite"/>
    </source>
</evidence>
<dbReference type="Proteomes" id="UP000183988">
    <property type="component" value="Unassembled WGS sequence"/>
</dbReference>
<dbReference type="PANTHER" id="PTHR32282:SF29">
    <property type="entry name" value="PENICILLIN-BINDING PROTEIN 1A"/>
    <property type="match status" value="1"/>
</dbReference>
<dbReference type="InterPro" id="IPR036116">
    <property type="entry name" value="FN3_sf"/>
</dbReference>
<keyword evidence="15" id="KW-0472">Membrane</keyword>
<evidence type="ECO:0000313" key="17">
    <source>
        <dbReference type="EMBL" id="SHF55964.1"/>
    </source>
</evidence>
<dbReference type="InterPro" id="IPR050396">
    <property type="entry name" value="Glycosyltr_51/Transpeptidase"/>
</dbReference>
<dbReference type="InterPro" id="IPR013783">
    <property type="entry name" value="Ig-like_fold"/>
</dbReference>
<comment type="catalytic activity">
    <reaction evidence="12">
        <text>Preferential cleavage: (Ac)2-L-Lys-D-Ala-|-D-Ala. Also transpeptidation of peptidyl-alanyl moieties that are N-acyl substituents of D-alanine.</text>
        <dbReference type="EC" id="3.4.16.4"/>
    </reaction>
</comment>
<dbReference type="Pfam" id="PF00905">
    <property type="entry name" value="Transpeptidase"/>
    <property type="match status" value="1"/>
</dbReference>
<comment type="catalytic activity">
    <reaction evidence="13">
        <text>[GlcNAc-(1-&gt;4)-Mur2Ac(oyl-L-Ala-gamma-D-Glu-L-Lys-D-Ala-D-Ala)](n)-di-trans,octa-cis-undecaprenyl diphosphate + beta-D-GlcNAc-(1-&gt;4)-Mur2Ac(oyl-L-Ala-gamma-D-Glu-L-Lys-D-Ala-D-Ala)-di-trans,octa-cis-undecaprenyl diphosphate = [GlcNAc-(1-&gt;4)-Mur2Ac(oyl-L-Ala-gamma-D-Glu-L-Lys-D-Ala-D-Ala)](n+1)-di-trans,octa-cis-undecaprenyl diphosphate + di-trans,octa-cis-undecaprenyl diphosphate + H(+)</text>
        <dbReference type="Rhea" id="RHEA:23708"/>
        <dbReference type="Rhea" id="RHEA-COMP:9602"/>
        <dbReference type="Rhea" id="RHEA-COMP:9603"/>
        <dbReference type="ChEBI" id="CHEBI:15378"/>
        <dbReference type="ChEBI" id="CHEBI:58405"/>
        <dbReference type="ChEBI" id="CHEBI:60033"/>
        <dbReference type="ChEBI" id="CHEBI:78435"/>
        <dbReference type="EC" id="2.4.99.28"/>
    </reaction>
</comment>
<evidence type="ECO:0000256" key="4">
    <source>
        <dbReference type="ARBA" id="ARBA00022670"/>
    </source>
</evidence>
<keyword evidence="11" id="KW-0961">Cell wall biogenesis/degradation</keyword>
<name>A0A1M5CMH5_9BACI</name>
<dbReference type="GO" id="GO:0071555">
    <property type="term" value="P:cell wall organization"/>
    <property type="evidence" value="ECO:0007669"/>
    <property type="project" value="UniProtKB-KW"/>
</dbReference>
<sequence length="882" mass="97547">MADNSQTRTARRKQKKAKKKPIWKKISLYVLIVFIVIGISVGGLFTYYVATAPEIDASKLTTLPSSKVRDKDGEVFADVGTEKRNKIKYEDLPDVLVDAVIATEDARFFDHPGIDLRRIGGAVIGNIRNGFGSEGASTITQQVVEKSFLQPDKKLSLKVQEQWLALKLDREYSKKEILEMYLNKIYYGAGAYGVSMASKVYFGKDDLHDLTLPEAAILAGLPQRPSAYDPFQNPDLTKKRMKTVLDLMVRHEKISQADADEAFAVDIESLLTTSRPDSIKHEAFIDQIERELEDKIEGANLYTDGLEIYTTLDRDAQEHVEFLLSDAEDNPIKYPDDEFQAGMVVLDSKTGEIRAIGGARGGLENRGHNNALNANRQPGSTIKPIVSYGPAIEYNKLSTYHQIHDDGQYRVDEDTVMHNFDNRSHGWMTMRTALAYSYNVPALKTLEENGLSNAQEFSEKLGIPITREIGEAIGGTTTNVNPMQLAAAYRPFANKGIYNEPYAITKVVYPDGRTIEFSPDPEVVMSEYTAYMISDMLKSVITSGSWQLDGFNFPVAGKTGTTNDAVDSWFAGYTTNYTISVWTGYSDMTPIEGSRTYAQQLFANTMKHISQDIETPDFTMPNSVVEVPVEKGSNPPALPSEYTPQSEIVTELFVKGTEPTSTSAKYDQIDPINNLKADFNKETNSIEVTWDYDSDEDVDFEISTSVNSGQMQVLSTTEEKNISISEVELGAEYEIQVIVISSSDDSNKSEPKSVTVQTTDDGNMDDEESEVEEREDENPGNIGSVNNLIVNYVAEGNLIDVSWEYNGPPAQFEVEVLGPNGNIQTYGENTRSLEISGVQAGATYTVSITPIGLRGANEGVRGTSVHSGEITIPGEDDDGEEE</sequence>
<feature type="region of interest" description="Disordered" evidence="14">
    <location>
        <begin position="859"/>
        <end position="882"/>
    </location>
</feature>
<keyword evidence="5" id="KW-0328">Glycosyltransferase</keyword>
<keyword evidence="8" id="KW-0133">Cell shape</keyword>
<feature type="transmembrane region" description="Helical" evidence="15">
    <location>
        <begin position="26"/>
        <end position="50"/>
    </location>
</feature>
<keyword evidence="6" id="KW-0808">Transferase</keyword>
<evidence type="ECO:0000256" key="2">
    <source>
        <dbReference type="ARBA" id="ARBA00007739"/>
    </source>
</evidence>
<keyword evidence="3" id="KW-0121">Carboxypeptidase</keyword>
<evidence type="ECO:0000256" key="6">
    <source>
        <dbReference type="ARBA" id="ARBA00022679"/>
    </source>
</evidence>
<keyword evidence="4" id="KW-0645">Protease</keyword>
<reference evidence="17 18" key="1">
    <citation type="submission" date="2016-11" db="EMBL/GenBank/DDBJ databases">
        <authorList>
            <person name="Jaros S."/>
            <person name="Januszkiewicz K."/>
            <person name="Wedrychowicz H."/>
        </authorList>
    </citation>
    <scope>NUCLEOTIDE SEQUENCE [LARGE SCALE GENOMIC DNA]</scope>
    <source>
        <strain evidence="17 18">IBRC-M 10683</strain>
    </source>
</reference>
<feature type="region of interest" description="Disordered" evidence="14">
    <location>
        <begin position="744"/>
        <end position="784"/>
    </location>
</feature>
<feature type="domain" description="Fibronectin type-III" evidence="16">
    <location>
        <begin position="671"/>
        <end position="761"/>
    </location>
</feature>
<dbReference type="PANTHER" id="PTHR32282">
    <property type="entry name" value="BINDING PROTEIN TRANSPEPTIDASE, PUTATIVE-RELATED"/>
    <property type="match status" value="1"/>
</dbReference>
<evidence type="ECO:0000256" key="9">
    <source>
        <dbReference type="ARBA" id="ARBA00022984"/>
    </source>
</evidence>
<dbReference type="GO" id="GO:0030288">
    <property type="term" value="C:outer membrane-bounded periplasmic space"/>
    <property type="evidence" value="ECO:0007669"/>
    <property type="project" value="TreeGrafter"/>
</dbReference>
<comment type="similarity">
    <text evidence="1">In the C-terminal section; belongs to the transpeptidase family.</text>
</comment>
<dbReference type="InterPro" id="IPR003961">
    <property type="entry name" value="FN3_dom"/>
</dbReference>
<dbReference type="Gene3D" id="1.10.3810.10">
    <property type="entry name" value="Biosynthetic peptidoglycan transglycosylase-like"/>
    <property type="match status" value="1"/>
</dbReference>
<dbReference type="GO" id="GO:0008658">
    <property type="term" value="F:penicillin binding"/>
    <property type="evidence" value="ECO:0007669"/>
    <property type="project" value="InterPro"/>
</dbReference>
<dbReference type="SUPFAM" id="SSF49265">
    <property type="entry name" value="Fibronectin type III"/>
    <property type="match status" value="1"/>
</dbReference>
<evidence type="ECO:0000256" key="11">
    <source>
        <dbReference type="ARBA" id="ARBA00023316"/>
    </source>
</evidence>
<dbReference type="GO" id="GO:0009252">
    <property type="term" value="P:peptidoglycan biosynthetic process"/>
    <property type="evidence" value="ECO:0007669"/>
    <property type="project" value="UniProtKB-KW"/>
</dbReference>
<dbReference type="Gene3D" id="3.40.710.10">
    <property type="entry name" value="DD-peptidase/beta-lactamase superfamily"/>
    <property type="match status" value="1"/>
</dbReference>
<evidence type="ECO:0000256" key="5">
    <source>
        <dbReference type="ARBA" id="ARBA00022676"/>
    </source>
</evidence>
<dbReference type="Gene3D" id="2.60.40.10">
    <property type="entry name" value="Immunoglobulins"/>
    <property type="match status" value="1"/>
</dbReference>
<protein>
    <submittedName>
        <fullName evidence="17">Penicillin-binding protein 1A</fullName>
    </submittedName>
</protein>
<keyword evidence="7" id="KW-0378">Hydrolase</keyword>
<dbReference type="InterPro" id="IPR036950">
    <property type="entry name" value="PBP_transglycosylase"/>
</dbReference>
<dbReference type="GO" id="GO:0006508">
    <property type="term" value="P:proteolysis"/>
    <property type="evidence" value="ECO:0007669"/>
    <property type="project" value="UniProtKB-KW"/>
</dbReference>
<evidence type="ECO:0000313" key="18">
    <source>
        <dbReference type="Proteomes" id="UP000183988"/>
    </source>
</evidence>
<dbReference type="InterPro" id="IPR001264">
    <property type="entry name" value="Glyco_trans_51"/>
</dbReference>
<keyword evidence="15" id="KW-1133">Transmembrane helix</keyword>
<evidence type="ECO:0000259" key="16">
    <source>
        <dbReference type="PROSITE" id="PS50853"/>
    </source>
</evidence>
<keyword evidence="18" id="KW-1185">Reference proteome</keyword>
<evidence type="ECO:0000256" key="10">
    <source>
        <dbReference type="ARBA" id="ARBA00023268"/>
    </source>
</evidence>
<evidence type="ECO:0000256" key="3">
    <source>
        <dbReference type="ARBA" id="ARBA00022645"/>
    </source>
</evidence>
<dbReference type="OrthoDB" id="9766909at2"/>
<dbReference type="GO" id="GO:0009002">
    <property type="term" value="F:serine-type D-Ala-D-Ala carboxypeptidase activity"/>
    <property type="evidence" value="ECO:0007669"/>
    <property type="project" value="UniProtKB-EC"/>
</dbReference>
<dbReference type="SUPFAM" id="SSF53955">
    <property type="entry name" value="Lysozyme-like"/>
    <property type="match status" value="1"/>
</dbReference>
<dbReference type="GO" id="GO:0008955">
    <property type="term" value="F:peptidoglycan glycosyltransferase activity"/>
    <property type="evidence" value="ECO:0007669"/>
    <property type="project" value="UniProtKB-EC"/>
</dbReference>
<evidence type="ECO:0000256" key="12">
    <source>
        <dbReference type="ARBA" id="ARBA00034000"/>
    </source>
</evidence>
<dbReference type="NCBIfam" id="TIGR02074">
    <property type="entry name" value="PBP_1a_fam"/>
    <property type="match status" value="1"/>
</dbReference>
<evidence type="ECO:0000256" key="7">
    <source>
        <dbReference type="ARBA" id="ARBA00022801"/>
    </source>
</evidence>
<evidence type="ECO:0000256" key="13">
    <source>
        <dbReference type="ARBA" id="ARBA00049902"/>
    </source>
</evidence>
<dbReference type="Pfam" id="PF00912">
    <property type="entry name" value="Transgly"/>
    <property type="match status" value="1"/>
</dbReference>
<dbReference type="InterPro" id="IPR001460">
    <property type="entry name" value="PCN-bd_Tpept"/>
</dbReference>
<keyword evidence="9" id="KW-0573">Peptidoglycan synthesis</keyword>
<accession>A0A1M5CMH5</accession>
<comment type="similarity">
    <text evidence="2">In the N-terminal section; belongs to the glycosyltransferase 51 family.</text>
</comment>
<dbReference type="STRING" id="930117.SAMN05216225_1001312"/>
<evidence type="ECO:0000256" key="15">
    <source>
        <dbReference type="SAM" id="Phobius"/>
    </source>
</evidence>
<dbReference type="FunFam" id="1.10.3810.10:FF:000001">
    <property type="entry name" value="Penicillin-binding protein 1A"/>
    <property type="match status" value="1"/>
</dbReference>
<keyword evidence="15" id="KW-0812">Transmembrane</keyword>
<dbReference type="InterPro" id="IPR023346">
    <property type="entry name" value="Lysozyme-like_dom_sf"/>
</dbReference>
<feature type="compositionally biased region" description="Acidic residues" evidence="14">
    <location>
        <begin position="762"/>
        <end position="778"/>
    </location>
</feature>
<dbReference type="EMBL" id="FQVW01000001">
    <property type="protein sequence ID" value="SHF55964.1"/>
    <property type="molecule type" value="Genomic_DNA"/>
</dbReference>